<dbReference type="InterPro" id="IPR000905">
    <property type="entry name" value="Gcp-like_dom"/>
</dbReference>
<dbReference type="InterPro" id="IPR043129">
    <property type="entry name" value="ATPase_NBD"/>
</dbReference>
<gene>
    <name evidence="2" type="primary">tsaB_7</name>
    <name evidence="2" type="ORF">GALL_227520</name>
</gene>
<evidence type="ECO:0000259" key="1">
    <source>
        <dbReference type="Pfam" id="PF00814"/>
    </source>
</evidence>
<proteinExistence type="predicted"/>
<protein>
    <submittedName>
        <fullName evidence="2">tRNA threonylcarbamoyladenosine biosynthesis protein TsaB</fullName>
    </submittedName>
</protein>
<dbReference type="PANTHER" id="PTHR11735">
    <property type="entry name" value="TRNA N6-ADENOSINE THREONYLCARBAMOYLTRANSFERASE"/>
    <property type="match status" value="1"/>
</dbReference>
<dbReference type="GO" id="GO:0005829">
    <property type="term" value="C:cytosol"/>
    <property type="evidence" value="ECO:0007669"/>
    <property type="project" value="TreeGrafter"/>
</dbReference>
<dbReference type="CDD" id="cd24032">
    <property type="entry name" value="ASKHA_NBD_TsaB"/>
    <property type="match status" value="1"/>
</dbReference>
<dbReference type="SUPFAM" id="SSF53067">
    <property type="entry name" value="Actin-like ATPase domain"/>
    <property type="match status" value="2"/>
</dbReference>
<dbReference type="Pfam" id="PF00814">
    <property type="entry name" value="TsaD"/>
    <property type="match status" value="1"/>
</dbReference>
<dbReference type="NCBIfam" id="TIGR03725">
    <property type="entry name" value="T6A_YeaZ"/>
    <property type="match status" value="1"/>
</dbReference>
<dbReference type="AlphaFoldDB" id="A0A1J5RHL8"/>
<organism evidence="2">
    <name type="scientific">mine drainage metagenome</name>
    <dbReference type="NCBI Taxonomy" id="410659"/>
    <lineage>
        <taxon>unclassified sequences</taxon>
        <taxon>metagenomes</taxon>
        <taxon>ecological metagenomes</taxon>
    </lineage>
</organism>
<dbReference type="Gene3D" id="3.30.420.40">
    <property type="match status" value="2"/>
</dbReference>
<dbReference type="PANTHER" id="PTHR11735:SF11">
    <property type="entry name" value="TRNA THREONYLCARBAMOYLADENOSINE BIOSYNTHESIS PROTEIN TSAB"/>
    <property type="match status" value="1"/>
</dbReference>
<dbReference type="EMBL" id="MLJW01000170">
    <property type="protein sequence ID" value="OIQ95273.1"/>
    <property type="molecule type" value="Genomic_DNA"/>
</dbReference>
<feature type="domain" description="Gcp-like" evidence="1">
    <location>
        <begin position="30"/>
        <end position="144"/>
    </location>
</feature>
<sequence>MNLLALDTSTEYLSLALLKGDELFTFDLNAGQTHSQIILPQIQALLRQAGMQLNDLYGIAFGAGPGSFTGVRIAAGVAQGLGFGANLPVVSVCTLQALAEASGANKVIACLDARMGEVYHAAYEKKVGVWQVVIEPGLYKPGAVPAIDGAGWAGVGSGWQTYSAQLSAVYGMQLQATQPALLPTASAILQLAQPVFAKGGAHPASEAMPIYIRNRVALKTAEREQGLRL</sequence>
<reference evidence="2" key="1">
    <citation type="submission" date="2016-10" db="EMBL/GenBank/DDBJ databases">
        <title>Sequence of Gallionella enrichment culture.</title>
        <authorList>
            <person name="Poehlein A."/>
            <person name="Muehling M."/>
            <person name="Daniel R."/>
        </authorList>
    </citation>
    <scope>NUCLEOTIDE SEQUENCE</scope>
</reference>
<comment type="caution">
    <text evidence="2">The sequence shown here is derived from an EMBL/GenBank/DDBJ whole genome shotgun (WGS) entry which is preliminary data.</text>
</comment>
<name>A0A1J5RHL8_9ZZZZ</name>
<dbReference type="GO" id="GO:0002949">
    <property type="term" value="P:tRNA threonylcarbamoyladenosine modification"/>
    <property type="evidence" value="ECO:0007669"/>
    <property type="project" value="InterPro"/>
</dbReference>
<evidence type="ECO:0000313" key="2">
    <source>
        <dbReference type="EMBL" id="OIQ95273.1"/>
    </source>
</evidence>
<dbReference type="InterPro" id="IPR022496">
    <property type="entry name" value="T6A_TsaB"/>
</dbReference>
<accession>A0A1J5RHL8</accession>